<dbReference type="SUPFAM" id="SSF109604">
    <property type="entry name" value="HD-domain/PDEase-like"/>
    <property type="match status" value="1"/>
</dbReference>
<dbReference type="GO" id="GO:0008081">
    <property type="term" value="F:phosphoric diester hydrolase activity"/>
    <property type="evidence" value="ECO:0007669"/>
    <property type="project" value="UniProtKB-ARBA"/>
</dbReference>
<comment type="caution">
    <text evidence="4">The sequence shown here is derived from an EMBL/GenBank/DDBJ whole genome shotgun (WGS) entry which is preliminary data.</text>
</comment>
<feature type="modified residue" description="4-aspartylphosphate" evidence="1">
    <location>
        <position position="52"/>
    </location>
</feature>
<evidence type="ECO:0000313" key="4">
    <source>
        <dbReference type="EMBL" id="PKU25038.1"/>
    </source>
</evidence>
<evidence type="ECO:0000259" key="3">
    <source>
        <dbReference type="PROSITE" id="PS51832"/>
    </source>
</evidence>
<reference evidence="5" key="1">
    <citation type="submission" date="2017-12" db="EMBL/GenBank/DDBJ databases">
        <title>Draft genome sequence of Telmatospirillum siberiense 26-4b1T, an acidotolerant peatland alphaproteobacterium potentially involved in sulfur cycling.</title>
        <authorList>
            <person name="Hausmann B."/>
            <person name="Pjevac P."/>
            <person name="Schreck K."/>
            <person name="Herbold C.W."/>
            <person name="Daims H."/>
            <person name="Wagner M."/>
            <person name="Pester M."/>
            <person name="Loy A."/>
        </authorList>
    </citation>
    <scope>NUCLEOTIDE SEQUENCE [LARGE SCALE GENOMIC DNA]</scope>
    <source>
        <strain evidence="5">26-4b1</strain>
    </source>
</reference>
<name>A0A2N3PXC4_9PROT</name>
<accession>A0A2N3PXC4</accession>
<dbReference type="SMART" id="SM00448">
    <property type="entry name" value="REC"/>
    <property type="match status" value="1"/>
</dbReference>
<dbReference type="Proteomes" id="UP000233293">
    <property type="component" value="Unassembled WGS sequence"/>
</dbReference>
<protein>
    <submittedName>
        <fullName evidence="4">Two-component system response regulator</fullName>
    </submittedName>
</protein>
<dbReference type="Pfam" id="PF00072">
    <property type="entry name" value="Response_reg"/>
    <property type="match status" value="1"/>
</dbReference>
<dbReference type="CDD" id="cd00077">
    <property type="entry name" value="HDc"/>
    <property type="match status" value="1"/>
</dbReference>
<feature type="domain" description="Response regulatory" evidence="2">
    <location>
        <begin position="2"/>
        <end position="119"/>
    </location>
</feature>
<evidence type="ECO:0000313" key="5">
    <source>
        <dbReference type="Proteomes" id="UP000233293"/>
    </source>
</evidence>
<keyword evidence="1" id="KW-0597">Phosphoprotein</keyword>
<dbReference type="PROSITE" id="PS50110">
    <property type="entry name" value="RESPONSE_REGULATORY"/>
    <property type="match status" value="1"/>
</dbReference>
<feature type="domain" description="HD-GYP" evidence="3">
    <location>
        <begin position="146"/>
        <end position="343"/>
    </location>
</feature>
<sequence length="347" mass="37788">MTVVIVDDSKSALSYMSDLVSELRGAEAVAFLSSLAALSWLERNPADLVVVDYMMPPPDGLAFIKAFRKDPVCKSVPIIMVTSSDLREVRYMALQLGVTDFLTKPVDPVEFIARTGNALESYRAHKILANQSVWLAGEVARATAALVENEREALLFLARSAEHRDPETGNHLARMSSYSRLISVALGLPPEQTMMIESASPLHDVGKVAIPDSILRKPGKLTPEEWSVMQGHAQHGGAILSGSKSPLLQLACEIALTHHEKFDGSGYPRGLQGMDIPLAGRIVAVADVFDALTTVRPYKPAWSFEEACSYLSDNQGTHFDSACVEAFMSASDEIKVVFCAHVDNFIN</sequence>
<dbReference type="Pfam" id="PF13487">
    <property type="entry name" value="HD_5"/>
    <property type="match status" value="1"/>
</dbReference>
<dbReference type="PANTHER" id="PTHR45228:SF1">
    <property type="entry name" value="CYCLIC DI-GMP PHOSPHODIESTERASE TM_0186"/>
    <property type="match status" value="1"/>
</dbReference>
<dbReference type="PROSITE" id="PS51832">
    <property type="entry name" value="HD_GYP"/>
    <property type="match status" value="1"/>
</dbReference>
<dbReference type="InterPro" id="IPR003607">
    <property type="entry name" value="HD/PDEase_dom"/>
</dbReference>
<dbReference type="CDD" id="cd17551">
    <property type="entry name" value="REC_RpfG-like"/>
    <property type="match status" value="1"/>
</dbReference>
<dbReference type="InterPro" id="IPR052020">
    <property type="entry name" value="Cyclic_di-GMP/3'3'-cGAMP_PDE"/>
</dbReference>
<dbReference type="AlphaFoldDB" id="A0A2N3PXC4"/>
<dbReference type="GO" id="GO:0000160">
    <property type="term" value="P:phosphorelay signal transduction system"/>
    <property type="evidence" value="ECO:0007669"/>
    <property type="project" value="InterPro"/>
</dbReference>
<gene>
    <name evidence="4" type="ORF">CWS72_09050</name>
</gene>
<dbReference type="OrthoDB" id="9176789at2"/>
<dbReference type="Gene3D" id="1.10.3210.10">
    <property type="entry name" value="Hypothetical protein af1432"/>
    <property type="match status" value="1"/>
</dbReference>
<dbReference type="PANTHER" id="PTHR45228">
    <property type="entry name" value="CYCLIC DI-GMP PHOSPHODIESTERASE TM_0186-RELATED"/>
    <property type="match status" value="1"/>
</dbReference>
<dbReference type="InterPro" id="IPR037522">
    <property type="entry name" value="HD_GYP_dom"/>
</dbReference>
<evidence type="ECO:0000259" key="2">
    <source>
        <dbReference type="PROSITE" id="PS50110"/>
    </source>
</evidence>
<dbReference type="Gene3D" id="3.40.50.2300">
    <property type="match status" value="1"/>
</dbReference>
<dbReference type="SUPFAM" id="SSF52172">
    <property type="entry name" value="CheY-like"/>
    <property type="match status" value="1"/>
</dbReference>
<organism evidence="4 5">
    <name type="scientific">Telmatospirillum siberiense</name>
    <dbReference type="NCBI Taxonomy" id="382514"/>
    <lineage>
        <taxon>Bacteria</taxon>
        <taxon>Pseudomonadati</taxon>
        <taxon>Pseudomonadota</taxon>
        <taxon>Alphaproteobacteria</taxon>
        <taxon>Rhodospirillales</taxon>
        <taxon>Rhodospirillaceae</taxon>
        <taxon>Telmatospirillum</taxon>
    </lineage>
</organism>
<dbReference type="InterPro" id="IPR001789">
    <property type="entry name" value="Sig_transdc_resp-reg_receiver"/>
</dbReference>
<dbReference type="EMBL" id="PIUM01000007">
    <property type="protein sequence ID" value="PKU25038.1"/>
    <property type="molecule type" value="Genomic_DNA"/>
</dbReference>
<dbReference type="InterPro" id="IPR011006">
    <property type="entry name" value="CheY-like_superfamily"/>
</dbReference>
<keyword evidence="5" id="KW-1185">Reference proteome</keyword>
<evidence type="ECO:0000256" key="1">
    <source>
        <dbReference type="PROSITE-ProRule" id="PRU00169"/>
    </source>
</evidence>
<dbReference type="SMART" id="SM00471">
    <property type="entry name" value="HDc"/>
    <property type="match status" value="1"/>
</dbReference>
<proteinExistence type="predicted"/>